<keyword evidence="2 4" id="KW-0694">RNA-binding</keyword>
<evidence type="ECO:0000256" key="3">
    <source>
        <dbReference type="ARBA" id="ARBA00023242"/>
    </source>
</evidence>
<feature type="domain" description="RRM" evidence="6">
    <location>
        <begin position="143"/>
        <end position="221"/>
    </location>
</feature>
<dbReference type="Proteomes" id="UP001378960">
    <property type="component" value="Unassembled WGS sequence"/>
</dbReference>
<dbReference type="CDD" id="cd12307">
    <property type="entry name" value="RRM_NIFK_like"/>
    <property type="match status" value="1"/>
</dbReference>
<evidence type="ECO:0000256" key="4">
    <source>
        <dbReference type="PROSITE-ProRule" id="PRU00176"/>
    </source>
</evidence>
<comment type="caution">
    <text evidence="7">The sequence shown here is derived from an EMBL/GenBank/DDBJ whole genome shotgun (WGS) entry which is preliminary data.</text>
</comment>
<keyword evidence="8" id="KW-1185">Reference proteome</keyword>
<feature type="compositionally biased region" description="Basic and acidic residues" evidence="5">
    <location>
        <begin position="27"/>
        <end position="43"/>
    </location>
</feature>
<dbReference type="InterPro" id="IPR035979">
    <property type="entry name" value="RBD_domain_sf"/>
</dbReference>
<keyword evidence="3" id="KW-0539">Nucleus</keyword>
<dbReference type="InterPro" id="IPR012677">
    <property type="entry name" value="Nucleotide-bd_a/b_plait_sf"/>
</dbReference>
<dbReference type="SMART" id="SM00360">
    <property type="entry name" value="RRM"/>
    <property type="match status" value="1"/>
</dbReference>
<evidence type="ECO:0000256" key="1">
    <source>
        <dbReference type="ARBA" id="ARBA00004604"/>
    </source>
</evidence>
<evidence type="ECO:0000256" key="2">
    <source>
        <dbReference type="ARBA" id="ARBA00022884"/>
    </source>
</evidence>
<dbReference type="Pfam" id="PF00076">
    <property type="entry name" value="RRM_1"/>
    <property type="match status" value="1"/>
</dbReference>
<dbReference type="GO" id="GO:0003723">
    <property type="term" value="F:RNA binding"/>
    <property type="evidence" value="ECO:0007669"/>
    <property type="project" value="UniProtKB-UniRule"/>
</dbReference>
<dbReference type="PROSITE" id="PS50102">
    <property type="entry name" value="RRM"/>
    <property type="match status" value="1"/>
</dbReference>
<dbReference type="GO" id="GO:0005730">
    <property type="term" value="C:nucleolus"/>
    <property type="evidence" value="ECO:0007669"/>
    <property type="project" value="UniProtKB-SubCell"/>
</dbReference>
<feature type="compositionally biased region" description="Acidic residues" evidence="5">
    <location>
        <begin position="72"/>
        <end position="86"/>
    </location>
</feature>
<dbReference type="SUPFAM" id="SSF54928">
    <property type="entry name" value="RNA-binding domain, RBD"/>
    <property type="match status" value="1"/>
</dbReference>
<feature type="compositionally biased region" description="Polar residues" evidence="5">
    <location>
        <begin position="1"/>
        <end position="13"/>
    </location>
</feature>
<dbReference type="InterPro" id="IPR000504">
    <property type="entry name" value="RRM_dom"/>
</dbReference>
<dbReference type="PANTHER" id="PTHR46754">
    <property type="entry name" value="MKI67 FHA DOMAIN-INTERACTING NUCLEOLAR PHOSPHOPROTEIN"/>
    <property type="match status" value="1"/>
</dbReference>
<feature type="compositionally biased region" description="Basic and acidic residues" evidence="5">
    <location>
        <begin position="127"/>
        <end position="136"/>
    </location>
</feature>
<reference evidence="7 8" key="1">
    <citation type="journal article" date="2023" name="Elife">
        <title>Identification of key yeast species and microbe-microbe interactions impacting larval growth of Drosophila in the wild.</title>
        <authorList>
            <person name="Mure A."/>
            <person name="Sugiura Y."/>
            <person name="Maeda R."/>
            <person name="Honda K."/>
            <person name="Sakurai N."/>
            <person name="Takahashi Y."/>
            <person name="Watada M."/>
            <person name="Katoh T."/>
            <person name="Gotoh A."/>
            <person name="Gotoh Y."/>
            <person name="Taniguchi I."/>
            <person name="Nakamura K."/>
            <person name="Hayashi T."/>
            <person name="Katayama T."/>
            <person name="Uemura T."/>
            <person name="Hattori Y."/>
        </authorList>
    </citation>
    <scope>NUCLEOTIDE SEQUENCE [LARGE SCALE GENOMIC DNA]</scope>
    <source>
        <strain evidence="7 8">PK-24</strain>
    </source>
</reference>
<feature type="compositionally biased region" description="Polar residues" evidence="5">
    <location>
        <begin position="115"/>
        <end position="126"/>
    </location>
</feature>
<evidence type="ECO:0000256" key="5">
    <source>
        <dbReference type="SAM" id="MobiDB-lite"/>
    </source>
</evidence>
<proteinExistence type="predicted"/>
<accession>A0AAV5R6Q1</accession>
<protein>
    <submittedName>
        <fullName evidence="7">rRNA-binding ribosome biosynthesis protein</fullName>
    </submittedName>
</protein>
<feature type="region of interest" description="Disordered" evidence="5">
    <location>
        <begin position="1"/>
        <end position="136"/>
    </location>
</feature>
<name>A0AAV5R6Q1_PICKL</name>
<dbReference type="AlphaFoldDB" id="A0AAV5R6Q1"/>
<evidence type="ECO:0000313" key="7">
    <source>
        <dbReference type="EMBL" id="GMM46883.1"/>
    </source>
</evidence>
<comment type="subcellular location">
    <subcellularLocation>
        <location evidence="1">Nucleus</location>
        <location evidence="1">Nucleolus</location>
    </subcellularLocation>
</comment>
<evidence type="ECO:0000313" key="8">
    <source>
        <dbReference type="Proteomes" id="UP001378960"/>
    </source>
</evidence>
<dbReference type="EMBL" id="BTGB01000005">
    <property type="protein sequence ID" value="GMM46883.1"/>
    <property type="molecule type" value="Genomic_DNA"/>
</dbReference>
<dbReference type="Gene3D" id="3.30.70.330">
    <property type="match status" value="1"/>
</dbReference>
<organism evidence="7 8">
    <name type="scientific">Pichia kluyveri</name>
    <name type="common">Yeast</name>
    <dbReference type="NCBI Taxonomy" id="36015"/>
    <lineage>
        <taxon>Eukaryota</taxon>
        <taxon>Fungi</taxon>
        <taxon>Dikarya</taxon>
        <taxon>Ascomycota</taxon>
        <taxon>Saccharomycotina</taxon>
        <taxon>Pichiomycetes</taxon>
        <taxon>Pichiales</taxon>
        <taxon>Pichiaceae</taxon>
        <taxon>Pichia</taxon>
    </lineage>
</organism>
<evidence type="ECO:0000259" key="6">
    <source>
        <dbReference type="PROSITE" id="PS50102"/>
    </source>
</evidence>
<gene>
    <name evidence="7" type="ORF">DAPK24_034580</name>
</gene>
<sequence length="288" mass="33177">MARNSNSKDTSNKVVKPTKNIKSAKTKKLEKNDKIIKNNDKKTQNLKKRIEKQKKEEEEEAEKEAAEKEADFELPSDSDDGEETDSELVIHNDIIENDEKESVNKSSSSSSSSSTTQNGHTIIKPSSNKEKKISVDKSDNQRGVIYVGRLPKGFEEKELKKYFQQFGDITRLRLSRNKKTGQSKHYGFIEFKEFEVAKIAYETMNNYLLMGHLLKVSLLTNDKIHENLFIGANSKFKIIPFNKINKRKYEKGRSIDEWNKLNENHLTNLKSKQEKLISKGIDFDISNI</sequence>